<dbReference type="AlphaFoldDB" id="A0A0B5NNT4"/>
<dbReference type="RefSeq" id="WP_000964908.1">
    <property type="nucleotide sequence ID" value="NZ_CP009334.1"/>
</dbReference>
<gene>
    <name evidence="1" type="ORF">BF38_5959</name>
    <name evidence="2" type="ORF">FO599_01125</name>
    <name evidence="3" type="ORF">FOC89_01095</name>
</gene>
<geneLocation type="plasmid" evidence="1 4">
    <name>2</name>
</geneLocation>
<dbReference type="EMBL" id="CP009334">
    <property type="protein sequence ID" value="AJG73778.1"/>
    <property type="molecule type" value="Genomic_DNA"/>
</dbReference>
<evidence type="ECO:0000313" key="3">
    <source>
        <dbReference type="EMBL" id="QKH22613.1"/>
    </source>
</evidence>
<geneLocation type="plasmid" evidence="3 5">
    <name>unnamed3</name>
</geneLocation>
<proteinExistence type="predicted"/>
<evidence type="ECO:0000313" key="1">
    <source>
        <dbReference type="EMBL" id="AJG73778.1"/>
    </source>
</evidence>
<protein>
    <submittedName>
        <fullName evidence="3">Uncharacterized protein</fullName>
    </submittedName>
</protein>
<evidence type="ECO:0000313" key="2">
    <source>
        <dbReference type="EMBL" id="MDR4174733.1"/>
    </source>
</evidence>
<evidence type="ECO:0000313" key="4">
    <source>
        <dbReference type="Proteomes" id="UP000031876"/>
    </source>
</evidence>
<accession>A0A0B5NNT4</accession>
<dbReference type="Proteomes" id="UP000031876">
    <property type="component" value="Plasmid 2"/>
</dbReference>
<reference evidence="1 4" key="1">
    <citation type="journal article" date="2015" name="Genome Announc.">
        <title>Complete genome sequences for 35 biothreat assay-relevant bacillus species.</title>
        <authorList>
            <person name="Johnson S.L."/>
            <person name="Daligault H.E."/>
            <person name="Davenport K.W."/>
            <person name="Jaissle J."/>
            <person name="Frey K.G."/>
            <person name="Ladner J.T."/>
            <person name="Broomall S.M."/>
            <person name="Bishop-Lilly K.A."/>
            <person name="Bruce D.C."/>
            <person name="Gibbons H.S."/>
            <person name="Coyne S.R."/>
            <person name="Lo C.C."/>
            <person name="Meincke L."/>
            <person name="Munk A.C."/>
            <person name="Koroleva G.I."/>
            <person name="Rosenzweig C.N."/>
            <person name="Palacios G.F."/>
            <person name="Redden C.L."/>
            <person name="Minogue T.D."/>
            <person name="Chain P.S."/>
        </authorList>
    </citation>
    <scope>NUCLEOTIDE SEQUENCE [LARGE SCALE GENOMIC DNA]</scope>
    <source>
        <strain evidence="1 4">HD1011</strain>
        <plasmid evidence="1 4">2</plasmid>
    </source>
</reference>
<dbReference type="Proteomes" id="UP000501107">
    <property type="component" value="Plasmid unnamed3"/>
</dbReference>
<name>A0A0B5NNT4_BACTU</name>
<dbReference type="EMBL" id="VKQN01000001">
    <property type="protein sequence ID" value="MDR4174733.1"/>
    <property type="molecule type" value="Genomic_DNA"/>
</dbReference>
<dbReference type="EMBL" id="CP053979">
    <property type="protein sequence ID" value="QKH22613.1"/>
    <property type="molecule type" value="Genomic_DNA"/>
</dbReference>
<keyword evidence="3" id="KW-0614">Plasmid</keyword>
<dbReference type="KEGG" id="btw:BF38_5959"/>
<evidence type="ECO:0000313" key="5">
    <source>
        <dbReference type="Proteomes" id="UP000501107"/>
    </source>
</evidence>
<dbReference type="Proteomes" id="UP001181533">
    <property type="component" value="Unassembled WGS sequence"/>
</dbReference>
<reference evidence="3 5" key="3">
    <citation type="submission" date="2020-05" db="EMBL/GenBank/DDBJ databases">
        <title>FDA dAtabase for Regulatory Grade micrObial Sequences (FDA-ARGOS): Supporting development and validation of Infectious Disease Dx tests.</title>
        <authorList>
            <person name="Nelson B."/>
            <person name="Plummer A."/>
            <person name="Tallon L."/>
            <person name="Sadzewicz L."/>
            <person name="Zhao X."/>
            <person name="Vavikolanu K."/>
            <person name="Mehta A."/>
            <person name="Aluvathingal J."/>
            <person name="Nadendla S."/>
            <person name="Myers T."/>
            <person name="Yan Y."/>
            <person name="Sichtig H."/>
        </authorList>
    </citation>
    <scope>NUCLEOTIDE SEQUENCE [LARGE SCALE GENOMIC DNA]</scope>
    <source>
        <strain evidence="3 5">FDAARGOS_795</strain>
        <plasmid evidence="3 5">unnamed3</plasmid>
    </source>
</reference>
<reference evidence="2" key="2">
    <citation type="submission" date="2019-07" db="EMBL/GenBank/DDBJ databases">
        <title>Phylogenomic Reclassification of ATCC Bacillus Strains and Various Taxa within the Genus Bacillus.</title>
        <authorList>
            <person name="Riojas M.A."/>
            <person name="Frank A.M."/>
            <person name="Fenn S.L."/>
            <person name="King S.P."/>
            <person name="Brower S.M."/>
            <person name="Hazbon M.H."/>
        </authorList>
    </citation>
    <scope>NUCLEOTIDE SEQUENCE</scope>
    <source>
        <strain evidence="2">ATCC 35646</strain>
    </source>
</reference>
<sequence>MLYAFVKYEDERPIFGSFKTVENQKQAEEEACNIIATYSNITKVEIFLYEQGAMNKVTTVYKKGVKDGVVELQIGEEE</sequence>
<organism evidence="3 5">
    <name type="scientific">Bacillus thuringiensis</name>
    <dbReference type="NCBI Taxonomy" id="1428"/>
    <lineage>
        <taxon>Bacteria</taxon>
        <taxon>Bacillati</taxon>
        <taxon>Bacillota</taxon>
        <taxon>Bacilli</taxon>
        <taxon>Bacillales</taxon>
        <taxon>Bacillaceae</taxon>
        <taxon>Bacillus</taxon>
        <taxon>Bacillus cereus group</taxon>
    </lineage>
</organism>